<evidence type="ECO:0000313" key="2">
    <source>
        <dbReference type="EMBL" id="MXS54056.1"/>
    </source>
</evidence>
<evidence type="ECO:0000313" key="3">
    <source>
        <dbReference type="Proteomes" id="UP000429730"/>
    </source>
</evidence>
<sequence length="286" mass="32941">MGEKANAVKNFLFENVLSIVADQGKDFLKENALPLLTNEIVKQGGDILIDYGAGLIPGIGGAITEFRTNKKIRNLEIMVQAISRRNEELKEKFEKQSLENKEVLDEIFEMVMKKIESTNQAEKIEFMINGYSEFLNLDNPSFDVAYLYFDTLDKLTILDISVLKLSYKTNTFADIDGYNNYTELLEAFDINYDQYVAVRENLYRLGLMQNEYDDKLAKDIKKMQIAIEEIRNSTESILNSLSGKRKIKLKSLTSKSKISLKAKDRLKISKFGKDFIRFFIINNQEK</sequence>
<protein>
    <submittedName>
        <fullName evidence="2">Uncharacterized protein</fullName>
    </submittedName>
</protein>
<dbReference type="RefSeq" id="WP_002369895.1">
    <property type="nucleotide sequence ID" value="NZ_AP026721.1"/>
</dbReference>
<dbReference type="AlphaFoldDB" id="A0AAP6RKT1"/>
<proteinExistence type="predicted"/>
<organism evidence="2 3">
    <name type="scientific">Enterococcus faecalis</name>
    <name type="common">Streptococcus faecalis</name>
    <dbReference type="NCBI Taxonomy" id="1351"/>
    <lineage>
        <taxon>Bacteria</taxon>
        <taxon>Bacillati</taxon>
        <taxon>Bacillota</taxon>
        <taxon>Bacilli</taxon>
        <taxon>Lactobacillales</taxon>
        <taxon>Enterococcaceae</taxon>
        <taxon>Enterococcus</taxon>
    </lineage>
</organism>
<keyword evidence="1" id="KW-0175">Coiled coil</keyword>
<reference evidence="2 3" key="1">
    <citation type="submission" date="2019-04" db="EMBL/GenBank/DDBJ databases">
        <title>Step-wise assembly of the neonatal virome modulated by breast feeding.</title>
        <authorList>
            <person name="Liang G."/>
            <person name="Bushman F."/>
        </authorList>
    </citation>
    <scope>NUCLEOTIDE SEQUENCE [LARGE SCALE GENOMIC DNA]</scope>
    <source>
        <strain evidence="2 3">E3754</strain>
    </source>
</reference>
<comment type="caution">
    <text evidence="2">The sequence shown here is derived from an EMBL/GenBank/DDBJ whole genome shotgun (WGS) entry which is preliminary data.</text>
</comment>
<dbReference type="EMBL" id="WVTJ01000058">
    <property type="protein sequence ID" value="MXS54056.1"/>
    <property type="molecule type" value="Genomic_DNA"/>
</dbReference>
<gene>
    <name evidence="2" type="ORF">GTI81_15300</name>
</gene>
<name>A0AAP6RKT1_ENTFL</name>
<accession>A0AAP6RKT1</accession>
<dbReference type="Proteomes" id="UP000429730">
    <property type="component" value="Unassembled WGS sequence"/>
</dbReference>
<evidence type="ECO:0000256" key="1">
    <source>
        <dbReference type="SAM" id="Coils"/>
    </source>
</evidence>
<feature type="coiled-coil region" evidence="1">
    <location>
        <begin position="72"/>
        <end position="106"/>
    </location>
</feature>